<dbReference type="RefSeq" id="WP_261853708.1">
    <property type="nucleotide sequence ID" value="NZ_BQXY01000007.1"/>
</dbReference>
<comment type="caution">
    <text evidence="1">The sequence shown here is derived from an EMBL/GenBank/DDBJ whole genome shotgun (WGS) entry which is preliminary data.</text>
</comment>
<evidence type="ECO:0000313" key="1">
    <source>
        <dbReference type="EMBL" id="GKU26818.1"/>
    </source>
</evidence>
<dbReference type="AlphaFoldDB" id="A0A9W5Y542"/>
<dbReference type="EMBL" id="BQXY01000007">
    <property type="protein sequence ID" value="GKU26818.1"/>
    <property type="molecule type" value="Genomic_DNA"/>
</dbReference>
<organism evidence="1 2">
    <name type="scientific">Clostridium folliculivorans</name>
    <dbReference type="NCBI Taxonomy" id="2886038"/>
    <lineage>
        <taxon>Bacteria</taxon>
        <taxon>Bacillati</taxon>
        <taxon>Bacillota</taxon>
        <taxon>Clostridia</taxon>
        <taxon>Eubacteriales</taxon>
        <taxon>Clostridiaceae</taxon>
        <taxon>Clostridium</taxon>
    </lineage>
</organism>
<proteinExistence type="predicted"/>
<sequence length="65" mass="7918">MKDRKNKWLKKYNEESYAALTKYFASYFQAYFPYYWGWMSSFHDTEASVASDLSNETKERSYKTK</sequence>
<name>A0A9W5Y542_9CLOT</name>
<accession>A0A9W5Y542</accession>
<gene>
    <name evidence="1" type="ORF">CFOLD11_36450</name>
</gene>
<protein>
    <submittedName>
        <fullName evidence="1">Uncharacterized protein</fullName>
    </submittedName>
</protein>
<evidence type="ECO:0000313" key="2">
    <source>
        <dbReference type="Proteomes" id="UP001057868"/>
    </source>
</evidence>
<dbReference type="Proteomes" id="UP001057868">
    <property type="component" value="Unassembled WGS sequence"/>
</dbReference>
<keyword evidence="2" id="KW-1185">Reference proteome</keyword>
<reference evidence="1" key="1">
    <citation type="journal article" date="2023" name="Int. J. Syst. Evol. Microbiol.">
        <title>&lt;i&gt;Clostridium folliculivorans&lt;/i&gt; sp. nov., isolated from soil samples of an organic paddy in Japan.</title>
        <authorList>
            <person name="Tazawa J."/>
            <person name="Kobayashi H."/>
            <person name="Tanizawa Y."/>
            <person name="Uchino A."/>
            <person name="Tanaka F."/>
            <person name="Urashima Y."/>
            <person name="Miura S."/>
            <person name="Sakamoto M."/>
            <person name="Ohkuma M."/>
            <person name="Tohno M."/>
        </authorList>
    </citation>
    <scope>NUCLEOTIDE SEQUENCE</scope>
    <source>
        <strain evidence="1">D1-1</strain>
    </source>
</reference>